<gene>
    <name evidence="3" type="ORF">Vbra_10452</name>
</gene>
<dbReference type="EMBL" id="CDMY01000887">
    <property type="protein sequence ID" value="CEM36348.1"/>
    <property type="molecule type" value="Genomic_DNA"/>
</dbReference>
<protein>
    <recommendedName>
        <fullName evidence="5">Apple domain-containing protein</fullName>
    </recommendedName>
</protein>
<feature type="signal peptide" evidence="2">
    <location>
        <begin position="1"/>
        <end position="18"/>
    </location>
</feature>
<dbReference type="VEuPathDB" id="CryptoDB:Vbra_10452"/>
<evidence type="ECO:0000313" key="3">
    <source>
        <dbReference type="EMBL" id="CEM36348.1"/>
    </source>
</evidence>
<dbReference type="Proteomes" id="UP000041254">
    <property type="component" value="Unassembled WGS sequence"/>
</dbReference>
<feature type="region of interest" description="Disordered" evidence="1">
    <location>
        <begin position="438"/>
        <end position="457"/>
    </location>
</feature>
<sequence>MPSVLAVLILLLWTPCNATGSKWEDEFKDNPDTECINNATREDGSPQPARVFLYTNSSFLHGYTLNSTIPEDDTARKHECAVLCLSSVVCSGFQLSTDSERTCEIHHSVAKPDNVTSPNAMCIQRRKDGTAQTGANKLNGTCRHNGQEEPYALANPECRLYYSLINSADGDTTRQCYYKSGLPVPSIVNPLPVYWDTPILLTIDFGEPVSAGFATDDQQSFVTNGNLIDMRPVEGDNTLYEAEIMPDPPNGGERMTHLQLTVMQGIVKDAYGNPNPNTNLTMAYDSAAAPSMVTLSSPLSTWDSLPMQLNVTFEVPIDVTTFNISEDLTLSIEALYPAQQATAAVVHSNVVVQPSQVTLNLSPTVEGKVNVTIGSGHVADAVAPHRGNSPASIQINYSEPQQTNAYTESLVRTVFSTTAAPVVTTLTPPILSTVASEHDNFSQHGDPLENKNYTHFY</sequence>
<evidence type="ECO:0000256" key="1">
    <source>
        <dbReference type="SAM" id="MobiDB-lite"/>
    </source>
</evidence>
<keyword evidence="4" id="KW-1185">Reference proteome</keyword>
<proteinExistence type="predicted"/>
<dbReference type="InParanoid" id="A0A0G4GZD5"/>
<feature type="chain" id="PRO_5005190730" description="Apple domain-containing protein" evidence="2">
    <location>
        <begin position="19"/>
        <end position="457"/>
    </location>
</feature>
<name>A0A0G4GZD5_VITBC</name>
<keyword evidence="2" id="KW-0732">Signal</keyword>
<reference evidence="3 4" key="1">
    <citation type="submission" date="2014-11" db="EMBL/GenBank/DDBJ databases">
        <authorList>
            <person name="Zhu J."/>
            <person name="Qi W."/>
            <person name="Song R."/>
        </authorList>
    </citation>
    <scope>NUCLEOTIDE SEQUENCE [LARGE SCALE GENOMIC DNA]</scope>
</reference>
<evidence type="ECO:0000313" key="4">
    <source>
        <dbReference type="Proteomes" id="UP000041254"/>
    </source>
</evidence>
<dbReference type="PhylomeDB" id="A0A0G4GZD5"/>
<organism evidence="3 4">
    <name type="scientific">Vitrella brassicaformis (strain CCMP3155)</name>
    <dbReference type="NCBI Taxonomy" id="1169540"/>
    <lineage>
        <taxon>Eukaryota</taxon>
        <taxon>Sar</taxon>
        <taxon>Alveolata</taxon>
        <taxon>Colpodellida</taxon>
        <taxon>Vitrellaceae</taxon>
        <taxon>Vitrella</taxon>
    </lineage>
</organism>
<accession>A0A0G4GZD5</accession>
<feature type="compositionally biased region" description="Basic and acidic residues" evidence="1">
    <location>
        <begin position="438"/>
        <end position="449"/>
    </location>
</feature>
<evidence type="ECO:0000256" key="2">
    <source>
        <dbReference type="SAM" id="SignalP"/>
    </source>
</evidence>
<dbReference type="AlphaFoldDB" id="A0A0G4GZD5"/>
<evidence type="ECO:0008006" key="5">
    <source>
        <dbReference type="Google" id="ProtNLM"/>
    </source>
</evidence>